<sequence length="80" mass="8343">MTPRPGGAPKPARAKRKVPVKLILAAALAAVGVTFILQNRQTVDIRVFTTTISGPLWAALAGVCVIGLLVGILLVRGTTR</sequence>
<dbReference type="RefSeq" id="WP_091286978.1">
    <property type="nucleotide sequence ID" value="NZ_FNON01000001.1"/>
</dbReference>
<protein>
    <recommendedName>
        <fullName evidence="4">Lipopolysaccharide assembly protein A domain-containing protein</fullName>
    </recommendedName>
</protein>
<keyword evidence="3" id="KW-1185">Reference proteome</keyword>
<evidence type="ECO:0000313" key="2">
    <source>
        <dbReference type="EMBL" id="SDW58007.1"/>
    </source>
</evidence>
<name>A0A1H2UPF3_9PSEU</name>
<dbReference type="Proteomes" id="UP000199515">
    <property type="component" value="Unassembled WGS sequence"/>
</dbReference>
<keyword evidence="1" id="KW-1133">Transmembrane helix</keyword>
<evidence type="ECO:0000313" key="3">
    <source>
        <dbReference type="Proteomes" id="UP000199515"/>
    </source>
</evidence>
<organism evidence="2 3">
    <name type="scientific">Amycolatopsis xylanica</name>
    <dbReference type="NCBI Taxonomy" id="589385"/>
    <lineage>
        <taxon>Bacteria</taxon>
        <taxon>Bacillati</taxon>
        <taxon>Actinomycetota</taxon>
        <taxon>Actinomycetes</taxon>
        <taxon>Pseudonocardiales</taxon>
        <taxon>Pseudonocardiaceae</taxon>
        <taxon>Amycolatopsis</taxon>
    </lineage>
</organism>
<keyword evidence="1" id="KW-0812">Transmembrane</keyword>
<dbReference type="STRING" id="589385.SAMN05421504_101955"/>
<evidence type="ECO:0008006" key="4">
    <source>
        <dbReference type="Google" id="ProtNLM"/>
    </source>
</evidence>
<accession>A0A1H2UPF3</accession>
<feature type="transmembrane region" description="Helical" evidence="1">
    <location>
        <begin position="20"/>
        <end position="37"/>
    </location>
</feature>
<reference evidence="2 3" key="1">
    <citation type="submission" date="2016-10" db="EMBL/GenBank/DDBJ databases">
        <authorList>
            <person name="de Groot N.N."/>
        </authorList>
    </citation>
    <scope>NUCLEOTIDE SEQUENCE [LARGE SCALE GENOMIC DNA]</scope>
    <source>
        <strain evidence="2 3">CPCC 202699</strain>
    </source>
</reference>
<dbReference type="AlphaFoldDB" id="A0A1H2UPF3"/>
<proteinExistence type="predicted"/>
<evidence type="ECO:0000256" key="1">
    <source>
        <dbReference type="SAM" id="Phobius"/>
    </source>
</evidence>
<feature type="transmembrane region" description="Helical" evidence="1">
    <location>
        <begin position="57"/>
        <end position="75"/>
    </location>
</feature>
<keyword evidence="1" id="KW-0472">Membrane</keyword>
<dbReference type="EMBL" id="FNON01000001">
    <property type="protein sequence ID" value="SDW58007.1"/>
    <property type="molecule type" value="Genomic_DNA"/>
</dbReference>
<gene>
    <name evidence="2" type="ORF">SAMN05421504_101955</name>
</gene>